<keyword evidence="3 5" id="KW-1133">Transmembrane helix</keyword>
<protein>
    <recommendedName>
        <fullName evidence="6">EamA domain-containing protein</fullName>
    </recommendedName>
</protein>
<feature type="transmembrane region" description="Helical" evidence="5">
    <location>
        <begin position="173"/>
        <end position="190"/>
    </location>
</feature>
<reference evidence="7 8" key="1">
    <citation type="journal article" date="2019" name="Front. Microbiol.">
        <title>Genomes of Neutrophilic Sulfur-Oxidizing Chemolithoautotrophs Representing 9 Proteobacterial Species From 8 Genera.</title>
        <authorList>
            <person name="Watanabe T."/>
            <person name="Kojima H."/>
            <person name="Umezawa K."/>
            <person name="Hori C."/>
            <person name="Takasuka T.E."/>
            <person name="Kato Y."/>
            <person name="Fukui M."/>
        </authorList>
    </citation>
    <scope>NUCLEOTIDE SEQUENCE [LARGE SCALE GENOMIC DNA]</scope>
    <source>
        <strain evidence="7 8">TTN</strain>
    </source>
</reference>
<feature type="domain" description="EamA" evidence="6">
    <location>
        <begin position="1"/>
        <end position="130"/>
    </location>
</feature>
<evidence type="ECO:0000256" key="1">
    <source>
        <dbReference type="ARBA" id="ARBA00004141"/>
    </source>
</evidence>
<feature type="transmembrane region" description="Helical" evidence="5">
    <location>
        <begin position="113"/>
        <end position="130"/>
    </location>
</feature>
<accession>A0A401JEW5</accession>
<dbReference type="GO" id="GO:0016020">
    <property type="term" value="C:membrane"/>
    <property type="evidence" value="ECO:0007669"/>
    <property type="project" value="UniProtKB-SubCell"/>
</dbReference>
<proteinExistence type="predicted"/>
<feature type="transmembrane region" description="Helical" evidence="5">
    <location>
        <begin position="196"/>
        <end position="216"/>
    </location>
</feature>
<dbReference type="PANTHER" id="PTHR22911:SF6">
    <property type="entry name" value="SOLUTE CARRIER FAMILY 35 MEMBER G1"/>
    <property type="match status" value="1"/>
</dbReference>
<comment type="subcellular location">
    <subcellularLocation>
        <location evidence="1">Membrane</location>
        <topology evidence="1">Multi-pass membrane protein</topology>
    </subcellularLocation>
</comment>
<feature type="transmembrane region" description="Helical" evidence="5">
    <location>
        <begin position="27"/>
        <end position="43"/>
    </location>
</feature>
<feature type="transmembrane region" description="Helical" evidence="5">
    <location>
        <begin position="142"/>
        <end position="161"/>
    </location>
</feature>
<feature type="transmembrane region" description="Helical" evidence="5">
    <location>
        <begin position="228"/>
        <end position="249"/>
    </location>
</feature>
<name>A0A401JEW5_9PROT</name>
<dbReference type="AlphaFoldDB" id="A0A401JEW5"/>
<evidence type="ECO:0000256" key="5">
    <source>
        <dbReference type="SAM" id="Phobius"/>
    </source>
</evidence>
<dbReference type="Pfam" id="PF00892">
    <property type="entry name" value="EamA"/>
    <property type="match status" value="2"/>
</dbReference>
<feature type="transmembrane region" description="Helical" evidence="5">
    <location>
        <begin position="63"/>
        <end position="80"/>
    </location>
</feature>
<dbReference type="SUPFAM" id="SSF103481">
    <property type="entry name" value="Multidrug resistance efflux transporter EmrE"/>
    <property type="match status" value="2"/>
</dbReference>
<dbReference type="OrthoDB" id="8524934at2"/>
<dbReference type="PANTHER" id="PTHR22911">
    <property type="entry name" value="ACYL-MALONYL CONDENSING ENZYME-RELATED"/>
    <property type="match status" value="1"/>
</dbReference>
<evidence type="ECO:0000256" key="4">
    <source>
        <dbReference type="ARBA" id="ARBA00023136"/>
    </source>
</evidence>
<gene>
    <name evidence="7" type="ORF">SFMTTN_1970</name>
</gene>
<dbReference type="Proteomes" id="UP000286806">
    <property type="component" value="Unassembled WGS sequence"/>
</dbReference>
<keyword evidence="2 5" id="KW-0812">Transmembrane</keyword>
<evidence type="ECO:0000313" key="7">
    <source>
        <dbReference type="EMBL" id="GBL46158.1"/>
    </source>
</evidence>
<evidence type="ECO:0000256" key="2">
    <source>
        <dbReference type="ARBA" id="ARBA00022692"/>
    </source>
</evidence>
<evidence type="ECO:0000259" key="6">
    <source>
        <dbReference type="Pfam" id="PF00892"/>
    </source>
</evidence>
<keyword evidence="4 5" id="KW-0472">Membrane</keyword>
<dbReference type="InterPro" id="IPR000620">
    <property type="entry name" value="EamA_dom"/>
</dbReference>
<keyword evidence="8" id="KW-1185">Reference proteome</keyword>
<feature type="transmembrane region" description="Helical" evidence="5">
    <location>
        <begin position="255"/>
        <end position="275"/>
    </location>
</feature>
<dbReference type="EMBL" id="BGOW01000017">
    <property type="protein sequence ID" value="GBL46158.1"/>
    <property type="molecule type" value="Genomic_DNA"/>
</dbReference>
<comment type="caution">
    <text evidence="7">The sequence shown here is derived from an EMBL/GenBank/DDBJ whole genome shotgun (WGS) entry which is preliminary data.</text>
</comment>
<dbReference type="InterPro" id="IPR037185">
    <property type="entry name" value="EmrE-like"/>
</dbReference>
<feature type="domain" description="EamA" evidence="6">
    <location>
        <begin position="142"/>
        <end position="270"/>
    </location>
</feature>
<evidence type="ECO:0000256" key="3">
    <source>
        <dbReference type="ARBA" id="ARBA00022989"/>
    </source>
</evidence>
<evidence type="ECO:0000313" key="8">
    <source>
        <dbReference type="Proteomes" id="UP000286806"/>
    </source>
</evidence>
<organism evidence="7 8">
    <name type="scientific">Sulfuriferula multivorans</name>
    <dbReference type="NCBI Taxonomy" id="1559896"/>
    <lineage>
        <taxon>Bacteria</taxon>
        <taxon>Pseudomonadati</taxon>
        <taxon>Pseudomonadota</taxon>
        <taxon>Betaproteobacteria</taxon>
        <taxon>Nitrosomonadales</taxon>
        <taxon>Sulfuricellaceae</taxon>
        <taxon>Sulfuriferula</taxon>
    </lineage>
</organism>
<sequence length="278" mass="30151">MLVAGLLFAIMGVLVKLASDQFSSAELVFYRSLFGLVMIYWVIRRRHPHLARPFSTQHLRAHLVRSISGFVALLLFFHAIDVLPLATAVTLNYTSPLFLALLLTLWQGEKPHWPLVAGVTLGFCGVVLLLRPSLESAQLSAGLMGLASGFLAGVAYLNLRVLSRMGEPDWRTVFYFTLVSTLGAGAWAAWNGWHAVNAHAALLLLGLGMSATLAQLALTRAYRLGNALVVGSLAYSTVIFASLFGMLIWHEILPLQAWLGMGLIVISGLVSVRTVGAK</sequence>
<feature type="transmembrane region" description="Helical" evidence="5">
    <location>
        <begin position="86"/>
        <end position="106"/>
    </location>
</feature>